<dbReference type="PROSITE" id="PS51186">
    <property type="entry name" value="GNAT"/>
    <property type="match status" value="1"/>
</dbReference>
<reference evidence="4 5" key="1">
    <citation type="submission" date="2021-08" db="EMBL/GenBank/DDBJ databases">
        <title>Comparative Genomics Analysis of the Genus Qipengyuania Reveals Extensive Genetic Diversity and Metabolic Versatility, Including the Description of Fifteen Novel Species.</title>
        <authorList>
            <person name="Liu Y."/>
        </authorList>
    </citation>
    <scope>NUCLEOTIDE SEQUENCE [LARGE SCALE GENOMIC DNA]</scope>
    <source>
        <strain evidence="4 5">1NDH1</strain>
    </source>
</reference>
<dbReference type="InterPro" id="IPR000182">
    <property type="entry name" value="GNAT_dom"/>
</dbReference>
<keyword evidence="5" id="KW-1185">Reference proteome</keyword>
<keyword evidence="2" id="KW-0012">Acyltransferase</keyword>
<dbReference type="InterPro" id="IPR016181">
    <property type="entry name" value="Acyl_CoA_acyltransferase"/>
</dbReference>
<dbReference type="InterPro" id="IPR050832">
    <property type="entry name" value="Bact_Acetyltransf"/>
</dbReference>
<name>A0ABX9A8G7_9SPHN</name>
<dbReference type="Pfam" id="PF00583">
    <property type="entry name" value="Acetyltransf_1"/>
    <property type="match status" value="1"/>
</dbReference>
<evidence type="ECO:0000259" key="3">
    <source>
        <dbReference type="PROSITE" id="PS51186"/>
    </source>
</evidence>
<proteinExistence type="predicted"/>
<dbReference type="CDD" id="cd04301">
    <property type="entry name" value="NAT_SF"/>
    <property type="match status" value="1"/>
</dbReference>
<gene>
    <name evidence="4" type="ORF">K3136_13135</name>
</gene>
<dbReference type="EMBL" id="CP081294">
    <property type="protein sequence ID" value="QZD96619.1"/>
    <property type="molecule type" value="Genomic_DNA"/>
</dbReference>
<dbReference type="Proteomes" id="UP000824321">
    <property type="component" value="Chromosome"/>
</dbReference>
<dbReference type="Gene3D" id="3.40.630.30">
    <property type="match status" value="1"/>
</dbReference>
<feature type="domain" description="N-acetyltransferase" evidence="3">
    <location>
        <begin position="1"/>
        <end position="135"/>
    </location>
</feature>
<evidence type="ECO:0000313" key="4">
    <source>
        <dbReference type="EMBL" id="QZD96619.1"/>
    </source>
</evidence>
<evidence type="ECO:0000313" key="5">
    <source>
        <dbReference type="Proteomes" id="UP000824321"/>
    </source>
</evidence>
<sequence length="144" mass="16085">MEVMEEAFDPHFREAWTRRQVEDSLLTPSVFMLLANELGDPCAEGEPAAGFVLARQALDEIELLLIAVRPALRGTGVGRRLLGRFLDTAAQRQATKVFLEMRANNPAESFYRNAGFTQIGLRPDYYRTVLGNPIDALTFAREVG</sequence>
<organism evidence="4 5">
    <name type="scientific">Qipengyuania gelatinilytica</name>
    <dbReference type="NCBI Taxonomy" id="2867231"/>
    <lineage>
        <taxon>Bacteria</taxon>
        <taxon>Pseudomonadati</taxon>
        <taxon>Pseudomonadota</taxon>
        <taxon>Alphaproteobacteria</taxon>
        <taxon>Sphingomonadales</taxon>
        <taxon>Erythrobacteraceae</taxon>
        <taxon>Qipengyuania</taxon>
    </lineage>
</organism>
<protein>
    <submittedName>
        <fullName evidence="4">GNAT family N-acetyltransferase</fullName>
    </submittedName>
</protein>
<dbReference type="PANTHER" id="PTHR43877">
    <property type="entry name" value="AMINOALKYLPHOSPHONATE N-ACETYLTRANSFERASE-RELATED-RELATED"/>
    <property type="match status" value="1"/>
</dbReference>
<evidence type="ECO:0000256" key="1">
    <source>
        <dbReference type="ARBA" id="ARBA00022679"/>
    </source>
</evidence>
<keyword evidence="1" id="KW-0808">Transferase</keyword>
<evidence type="ECO:0000256" key="2">
    <source>
        <dbReference type="ARBA" id="ARBA00023315"/>
    </source>
</evidence>
<dbReference type="SUPFAM" id="SSF55729">
    <property type="entry name" value="Acyl-CoA N-acyltransferases (Nat)"/>
    <property type="match status" value="1"/>
</dbReference>
<accession>A0ABX9A8G7</accession>